<evidence type="ECO:0000313" key="1">
    <source>
        <dbReference type="EMBL" id="MPL97691.1"/>
    </source>
</evidence>
<proteinExistence type="predicted"/>
<sequence>MKKLLLIAIIATISGNLTAQNAKTQSSHSIKGPLVGLSYSYEHPIAAQSTLNMELILNGGFGSGVFYDSYWVVAPVFRIEPRYYYNLSKRFGKGKKTLNNSANYIAFAVDYQPGISIGKNAEANQYLQMVPKYGLKRTMGRHFIFEVAAGVGTYIIESNNWEPVLAIDLKLGYAF</sequence>
<comment type="caution">
    <text evidence="1">The sequence shown here is derived from an EMBL/GenBank/DDBJ whole genome shotgun (WGS) entry which is preliminary data.</text>
</comment>
<protein>
    <recommendedName>
        <fullName evidence="2">Outer membrane protein beta-barrel domain-containing protein</fullName>
    </recommendedName>
</protein>
<dbReference type="EMBL" id="VSSQ01000570">
    <property type="protein sequence ID" value="MPL97691.1"/>
    <property type="molecule type" value="Genomic_DNA"/>
</dbReference>
<accession>A0A644W1Y6</accession>
<organism evidence="1">
    <name type="scientific">bioreactor metagenome</name>
    <dbReference type="NCBI Taxonomy" id="1076179"/>
    <lineage>
        <taxon>unclassified sequences</taxon>
        <taxon>metagenomes</taxon>
        <taxon>ecological metagenomes</taxon>
    </lineage>
</organism>
<evidence type="ECO:0008006" key="2">
    <source>
        <dbReference type="Google" id="ProtNLM"/>
    </source>
</evidence>
<reference evidence="1" key="1">
    <citation type="submission" date="2019-08" db="EMBL/GenBank/DDBJ databases">
        <authorList>
            <person name="Kucharzyk K."/>
            <person name="Murdoch R.W."/>
            <person name="Higgins S."/>
            <person name="Loffler F."/>
        </authorList>
    </citation>
    <scope>NUCLEOTIDE SEQUENCE</scope>
</reference>
<dbReference type="AlphaFoldDB" id="A0A644W1Y6"/>
<gene>
    <name evidence="1" type="ORF">SDC9_43884</name>
</gene>
<name>A0A644W1Y6_9ZZZZ</name>